<dbReference type="AlphaFoldDB" id="A3LVN2"/>
<accession>A3LVN2</accession>
<reference evidence="2 3" key="1">
    <citation type="journal article" date="2007" name="Nat. Biotechnol.">
        <title>Genome sequence of the lignocellulose-bioconverting and xylose-fermenting yeast Pichia stipitis.</title>
        <authorList>
            <person name="Jeffries T.W."/>
            <person name="Grigoriev I.V."/>
            <person name="Grimwood J."/>
            <person name="Laplaza J.M."/>
            <person name="Aerts A."/>
            <person name="Salamov A."/>
            <person name="Schmutz J."/>
            <person name="Lindquist E."/>
            <person name="Dehal P."/>
            <person name="Shapiro H."/>
            <person name="Jin Y.S."/>
            <person name="Passoth V."/>
            <person name="Richardson P.M."/>
        </authorList>
    </citation>
    <scope>NUCLEOTIDE SEQUENCE [LARGE SCALE GENOMIC DNA]</scope>
    <source>
        <strain evidence="3">ATCC 58785 / CBS 6054 / NBRC 10063 / NRRL Y-11545</strain>
    </source>
</reference>
<dbReference type="HOGENOM" id="CLU_1050165_0_0_1"/>
<feature type="compositionally biased region" description="Basic and acidic residues" evidence="1">
    <location>
        <begin position="245"/>
        <end position="265"/>
    </location>
</feature>
<dbReference type="EMBL" id="CP000499">
    <property type="protein sequence ID" value="ABN66809.2"/>
    <property type="molecule type" value="Genomic_DNA"/>
</dbReference>
<dbReference type="GeneID" id="4839702"/>
<dbReference type="Proteomes" id="UP000002258">
    <property type="component" value="Chromosome 5"/>
</dbReference>
<keyword evidence="3" id="KW-1185">Reference proteome</keyword>
<evidence type="ECO:0000256" key="1">
    <source>
        <dbReference type="SAM" id="MobiDB-lite"/>
    </source>
</evidence>
<name>A3LVN2_PICST</name>
<dbReference type="RefSeq" id="XP_001384838.2">
    <property type="nucleotide sequence ID" value="XM_001384801.1"/>
</dbReference>
<organism evidence="2 3">
    <name type="scientific">Scheffersomyces stipitis (strain ATCC 58785 / CBS 6054 / NBRC 10063 / NRRL Y-11545)</name>
    <name type="common">Yeast</name>
    <name type="synonym">Pichia stipitis</name>
    <dbReference type="NCBI Taxonomy" id="322104"/>
    <lineage>
        <taxon>Eukaryota</taxon>
        <taxon>Fungi</taxon>
        <taxon>Dikarya</taxon>
        <taxon>Ascomycota</taxon>
        <taxon>Saccharomycotina</taxon>
        <taxon>Pichiomycetes</taxon>
        <taxon>Debaryomycetaceae</taxon>
        <taxon>Scheffersomyces</taxon>
    </lineage>
</organism>
<gene>
    <name evidence="2" type="ORF">PICST_32185</name>
</gene>
<evidence type="ECO:0000313" key="2">
    <source>
        <dbReference type="EMBL" id="ABN66809.2"/>
    </source>
</evidence>
<proteinExistence type="predicted"/>
<feature type="compositionally biased region" description="Acidic residues" evidence="1">
    <location>
        <begin position="138"/>
        <end position="150"/>
    </location>
</feature>
<dbReference type="InParanoid" id="A3LVN2"/>
<feature type="region of interest" description="Disordered" evidence="1">
    <location>
        <begin position="244"/>
        <end position="265"/>
    </location>
</feature>
<dbReference type="KEGG" id="pic:PICST_32185"/>
<evidence type="ECO:0000313" key="3">
    <source>
        <dbReference type="Proteomes" id="UP000002258"/>
    </source>
</evidence>
<protein>
    <submittedName>
        <fullName evidence="2">Uncharacterized protein</fullName>
    </submittedName>
</protein>
<sequence length="265" mass="30882">MNNSIKSSLTEIIIATDEMHRLREENPEEMDENCSTISTLTDATIIGDEYEPFSELYEMATTRAERGSDSDSYMADHESIELIELVPRDIEPGELELILENMDNSLEEDRFLLAGLTLEDISNLRSVDRNRNRNAVDGPDEYDAEDEIDPLDTTTGPHRIFNPLWNIRDIPRRMGNDILQDLDSINRIYSAISRRARDFRFSFPQLDDITQYYFEYNNTGLSEEELTEVLTLFLARARYNVTTLEQDKENRPPPINRDSDRDRWQ</sequence>
<feature type="region of interest" description="Disordered" evidence="1">
    <location>
        <begin position="131"/>
        <end position="155"/>
    </location>
</feature>